<proteinExistence type="predicted"/>
<dbReference type="RefSeq" id="XP_075095488.1">
    <property type="nucleotide sequence ID" value="XM_075239387.1"/>
</dbReference>
<dbReference type="Proteomes" id="UP000790787">
    <property type="component" value="Chromosome 19"/>
</dbReference>
<reference evidence="1" key="1">
    <citation type="journal article" date="2014" name="Nat. Commun.">
        <title>The tobacco genome sequence and its comparison with those of tomato and potato.</title>
        <authorList>
            <person name="Sierro N."/>
            <person name="Battey J.N."/>
            <person name="Ouadi S."/>
            <person name="Bakaher N."/>
            <person name="Bovet L."/>
            <person name="Willig A."/>
            <person name="Goepfert S."/>
            <person name="Peitsch M.C."/>
            <person name="Ivanov N.V."/>
        </authorList>
    </citation>
    <scope>NUCLEOTIDE SEQUENCE [LARGE SCALE GENOMIC DNA]</scope>
</reference>
<protein>
    <submittedName>
        <fullName evidence="2">Uncharacterized protein LOC107769240</fullName>
    </submittedName>
</protein>
<keyword evidence="1" id="KW-1185">Reference proteome</keyword>
<accession>A0AC58TE25</accession>
<sequence>MRIGLLGKSKLGFVDGRYPKSKFEPEFHKKWEKVNVIVLSWIMNVVRPGLLSSVVYASIAHKVWEDLKERFDKYEFDTLMPCPGCPCPESKKYAEHFEYHRLLQFLKGLKDTYSQARSQIMMMSPVPSINKAYSLLMDVESQRNLANFSQMMQVVEVADSTALYSNKNPTTGYGQFRAQKKTVVCEFCNYKGHTKEKCFKLIGYPQDFKSNFKTKKKGGNSGALLLTTTLLCKTLRCSLEIYKEEEKE</sequence>
<evidence type="ECO:0000313" key="1">
    <source>
        <dbReference type="Proteomes" id="UP000790787"/>
    </source>
</evidence>
<gene>
    <name evidence="2" type="primary">LOC107769240</name>
</gene>
<name>A0AC58TE25_TOBAC</name>
<reference evidence="2" key="2">
    <citation type="submission" date="2025-08" db="UniProtKB">
        <authorList>
            <consortium name="RefSeq"/>
        </authorList>
    </citation>
    <scope>IDENTIFICATION</scope>
    <source>
        <tissue evidence="2">Leaf</tissue>
    </source>
</reference>
<organism evidence="1 2">
    <name type="scientific">Nicotiana tabacum</name>
    <name type="common">Common tobacco</name>
    <dbReference type="NCBI Taxonomy" id="4097"/>
    <lineage>
        <taxon>Eukaryota</taxon>
        <taxon>Viridiplantae</taxon>
        <taxon>Streptophyta</taxon>
        <taxon>Embryophyta</taxon>
        <taxon>Tracheophyta</taxon>
        <taxon>Spermatophyta</taxon>
        <taxon>Magnoliopsida</taxon>
        <taxon>eudicotyledons</taxon>
        <taxon>Gunneridae</taxon>
        <taxon>Pentapetalae</taxon>
        <taxon>asterids</taxon>
        <taxon>lamiids</taxon>
        <taxon>Solanales</taxon>
        <taxon>Solanaceae</taxon>
        <taxon>Nicotianoideae</taxon>
        <taxon>Nicotianeae</taxon>
        <taxon>Nicotiana</taxon>
    </lineage>
</organism>
<evidence type="ECO:0000313" key="2">
    <source>
        <dbReference type="RefSeq" id="XP_075095488.1"/>
    </source>
</evidence>